<reference evidence="1 2" key="1">
    <citation type="submission" date="2020-02" db="EMBL/GenBank/DDBJ databases">
        <title>Genome analysis of Thermosulfuriphilus ammonigenes ST65T, an anaerobic thermophilic chemolithoautotrophic bacterium isolated from a deep-sea hydrothermal vent.</title>
        <authorList>
            <person name="Slobodkina G."/>
            <person name="Allioux M."/>
            <person name="Merkel A."/>
            <person name="Alain K."/>
            <person name="Jebbar M."/>
            <person name="Slobodkin A."/>
        </authorList>
    </citation>
    <scope>NUCLEOTIDE SEQUENCE [LARGE SCALE GENOMIC DNA]</scope>
    <source>
        <strain evidence="1 2">ST65</strain>
    </source>
</reference>
<dbReference type="Proteomes" id="UP000502179">
    <property type="component" value="Chromosome"/>
</dbReference>
<dbReference type="RefSeq" id="WP_166032951.1">
    <property type="nucleotide sequence ID" value="NZ_CP048877.1"/>
</dbReference>
<proteinExistence type="predicted"/>
<name>A0A6G7PYW2_9BACT</name>
<evidence type="ECO:0000313" key="2">
    <source>
        <dbReference type="Proteomes" id="UP000502179"/>
    </source>
</evidence>
<evidence type="ECO:0000313" key="1">
    <source>
        <dbReference type="EMBL" id="QIJ72736.1"/>
    </source>
</evidence>
<dbReference type="EMBL" id="CP048877">
    <property type="protein sequence ID" value="QIJ72736.1"/>
    <property type="molecule type" value="Genomic_DNA"/>
</dbReference>
<keyword evidence="2" id="KW-1185">Reference proteome</keyword>
<sequence>MKRFGEKFPQYDPLEVYQLFVPVREKGIFEHYRLARESLQYVEDSPFGGPEEGLIALEKEEIPEELKLSVVAVAPTATVYPITGDEEGLAESIKKTLAYFNYYVVELGVNILTGQEYSIPEFLLSVGLRADSQESTAAVAHDLFPKDIIKRVEIVSGKISLNLSKALTFIPSPWGKVASEIVSEILPIEINPIEFNWGYDKYEIDAAGRNNYRIYWKIYKTKNVQAFNPLLTVRAKKTAKRISARVTARYRIKSGWFSSLVKATLPREVPIWPPV</sequence>
<organism evidence="1 2">
    <name type="scientific">Thermosulfuriphilus ammonigenes</name>
    <dbReference type="NCBI Taxonomy" id="1936021"/>
    <lineage>
        <taxon>Bacteria</taxon>
        <taxon>Pseudomonadati</taxon>
        <taxon>Thermodesulfobacteriota</taxon>
        <taxon>Thermodesulfobacteria</taxon>
        <taxon>Thermodesulfobacteriales</taxon>
        <taxon>Thermodesulfobacteriaceae</taxon>
        <taxon>Thermosulfuriphilus</taxon>
    </lineage>
</organism>
<gene>
    <name evidence="1" type="ORF">G4V39_10805</name>
</gene>
<accession>A0A6G7PYW2</accession>
<protein>
    <submittedName>
        <fullName evidence="1">Uncharacterized protein</fullName>
    </submittedName>
</protein>
<dbReference type="KEGG" id="tav:G4V39_10805"/>
<dbReference type="AlphaFoldDB" id="A0A6G7PYW2"/>